<accession>A0A8J8NRQ2</accession>
<dbReference type="Proteomes" id="UP000785679">
    <property type="component" value="Unassembled WGS sequence"/>
</dbReference>
<proteinExistence type="predicted"/>
<keyword evidence="2" id="KW-1185">Reference proteome</keyword>
<name>A0A8J8NRQ2_HALGN</name>
<dbReference type="EMBL" id="RRYP01008740">
    <property type="protein sequence ID" value="TNV79574.1"/>
    <property type="molecule type" value="Genomic_DNA"/>
</dbReference>
<organism evidence="1 2">
    <name type="scientific">Halteria grandinella</name>
    <dbReference type="NCBI Taxonomy" id="5974"/>
    <lineage>
        <taxon>Eukaryota</taxon>
        <taxon>Sar</taxon>
        <taxon>Alveolata</taxon>
        <taxon>Ciliophora</taxon>
        <taxon>Intramacronucleata</taxon>
        <taxon>Spirotrichea</taxon>
        <taxon>Stichotrichia</taxon>
        <taxon>Sporadotrichida</taxon>
        <taxon>Halteriidae</taxon>
        <taxon>Halteria</taxon>
    </lineage>
</organism>
<gene>
    <name evidence="1" type="ORF">FGO68_gene12239</name>
</gene>
<evidence type="ECO:0000313" key="1">
    <source>
        <dbReference type="EMBL" id="TNV79574.1"/>
    </source>
</evidence>
<protein>
    <submittedName>
        <fullName evidence="1">Uncharacterized protein</fullName>
    </submittedName>
</protein>
<dbReference type="AlphaFoldDB" id="A0A8J8NRQ2"/>
<sequence length="125" mass="14844">MYSNFAEFAQQDQQTKEQDKTINLTDIEMKVMEIKQVYEIIYSIGSLTRSSWSKEILLLYQKPILLYKLQWLEFPLLPFMIRNSTCQKTQMQIIPFISKNHRPKPSLFIYSKTASILPTNQTRTM</sequence>
<comment type="caution">
    <text evidence="1">The sequence shown here is derived from an EMBL/GenBank/DDBJ whole genome shotgun (WGS) entry which is preliminary data.</text>
</comment>
<reference evidence="1" key="1">
    <citation type="submission" date="2019-06" db="EMBL/GenBank/DDBJ databases">
        <authorList>
            <person name="Zheng W."/>
        </authorList>
    </citation>
    <scope>NUCLEOTIDE SEQUENCE</scope>
    <source>
        <strain evidence="1">QDHG01</strain>
    </source>
</reference>
<evidence type="ECO:0000313" key="2">
    <source>
        <dbReference type="Proteomes" id="UP000785679"/>
    </source>
</evidence>